<dbReference type="InterPro" id="IPR000560">
    <property type="entry name" value="His_Pase_clade-2"/>
</dbReference>
<comment type="similarity">
    <text evidence="1">Belongs to the histidine acid phosphatase family.</text>
</comment>
<dbReference type="EMBL" id="CZPT02001075">
    <property type="protein sequence ID" value="SCU68811.1"/>
    <property type="molecule type" value="Genomic_DNA"/>
</dbReference>
<accession>A0A1G4I9V2</accession>
<dbReference type="GO" id="GO:0016791">
    <property type="term" value="F:phosphatase activity"/>
    <property type="evidence" value="ECO:0007669"/>
    <property type="project" value="TreeGrafter"/>
</dbReference>
<proteinExistence type="inferred from homology"/>
<comment type="caution">
    <text evidence="3">The sequence shown here is derived from an EMBL/GenBank/DDBJ whole genome shotgun (WGS) entry which is preliminary data.</text>
</comment>
<dbReference type="PANTHER" id="PTHR11567">
    <property type="entry name" value="ACID PHOSPHATASE-RELATED"/>
    <property type="match status" value="1"/>
</dbReference>
<evidence type="ECO:0000256" key="1">
    <source>
        <dbReference type="ARBA" id="ARBA00005375"/>
    </source>
</evidence>
<feature type="signal peptide" evidence="2">
    <location>
        <begin position="1"/>
        <end position="29"/>
    </location>
</feature>
<evidence type="ECO:0000256" key="2">
    <source>
        <dbReference type="SAM" id="SignalP"/>
    </source>
</evidence>
<dbReference type="Pfam" id="PF00328">
    <property type="entry name" value="His_Phos_2"/>
    <property type="match status" value="1"/>
</dbReference>
<dbReference type="AlphaFoldDB" id="A0A1G4I9V2"/>
<dbReference type="GeneID" id="92379206"/>
<evidence type="ECO:0000313" key="3">
    <source>
        <dbReference type="EMBL" id="SCU68811.1"/>
    </source>
</evidence>
<feature type="chain" id="PRO_5009235334" evidence="2">
    <location>
        <begin position="30"/>
        <end position="435"/>
    </location>
</feature>
<reference evidence="3" key="1">
    <citation type="submission" date="2016-09" db="EMBL/GenBank/DDBJ databases">
        <authorList>
            <person name="Hebert L."/>
            <person name="Moumen B."/>
        </authorList>
    </citation>
    <scope>NUCLEOTIDE SEQUENCE [LARGE SCALE GENOMIC DNA]</scope>
    <source>
        <strain evidence="3">OVI</strain>
    </source>
</reference>
<dbReference type="RefSeq" id="XP_067079894.1">
    <property type="nucleotide sequence ID" value="XM_067223793.1"/>
</dbReference>
<keyword evidence="4" id="KW-1185">Reference proteome</keyword>
<dbReference type="SUPFAM" id="SSF53254">
    <property type="entry name" value="Phosphoglycerate mutase-like"/>
    <property type="match status" value="1"/>
</dbReference>
<protein>
    <submittedName>
        <fullName evidence="3">Acid phosphatase, putative</fullName>
    </submittedName>
</protein>
<sequence>MFLLPREVMRKYAIFSLAIILLLFTVVSSEPGERDAESGVKRGDEKQNLVLTKLIVLNRHGHRAPNAPYWSMCPNDRKNRRKYNVGAEDLTARGMKEEYELGEYLRNAYRDFIGPRFNRSRHFLRAVGEPRILQSAQAVAQGLFPDGYGPGGYLPRQPQFVPVFSDMDTHEYLLDDVPCFRRAERDMRRWLNTSLSDFIADPKVSEVLNYMKRMCGVSEKDMPPVYAFLKTVADGMTFNADFGLSVCHGKVTPEMLFKIRKVSLRLLMARLYHTDEQQTYTSVDLPYRILYMLNRSTSPGAKGVNDYSDTEQEAILYFMHREALYAVGEFFGFTFNVPGLPHGELPVASTIVWERLVPEKSVGEEIVPSRTYVRLILWTPKDGTATVAIPHCRTPQLCTLKELQDIYSARVKRTGSWLKLCNFTITELDHDTDIR</sequence>
<dbReference type="PANTHER" id="PTHR11567:SF137">
    <property type="entry name" value="PHOSPHATASE, PUTATIVE-RELATED"/>
    <property type="match status" value="1"/>
</dbReference>
<dbReference type="Gene3D" id="3.40.50.1240">
    <property type="entry name" value="Phosphoglycerate mutase-like"/>
    <property type="match status" value="1"/>
</dbReference>
<dbReference type="Proteomes" id="UP000195570">
    <property type="component" value="Unassembled WGS sequence"/>
</dbReference>
<dbReference type="VEuPathDB" id="TriTrypDB:TEOVI_000526600"/>
<dbReference type="CDD" id="cd07061">
    <property type="entry name" value="HP_HAP_like"/>
    <property type="match status" value="1"/>
</dbReference>
<dbReference type="InterPro" id="IPR029033">
    <property type="entry name" value="His_PPase_superfam"/>
</dbReference>
<name>A0A1G4I9V2_TRYEQ</name>
<keyword evidence="2" id="KW-0732">Signal</keyword>
<evidence type="ECO:0000313" key="4">
    <source>
        <dbReference type="Proteomes" id="UP000195570"/>
    </source>
</evidence>
<organism evidence="3 4">
    <name type="scientific">Trypanosoma equiperdum</name>
    <dbReference type="NCBI Taxonomy" id="5694"/>
    <lineage>
        <taxon>Eukaryota</taxon>
        <taxon>Discoba</taxon>
        <taxon>Euglenozoa</taxon>
        <taxon>Kinetoplastea</taxon>
        <taxon>Metakinetoplastina</taxon>
        <taxon>Trypanosomatida</taxon>
        <taxon>Trypanosomatidae</taxon>
        <taxon>Trypanosoma</taxon>
    </lineage>
</organism>
<gene>
    <name evidence="3" type="ORF">TEOVI_000526600</name>
</gene>
<dbReference type="InterPro" id="IPR050645">
    <property type="entry name" value="Histidine_acid_phosphatase"/>
</dbReference>